<gene>
    <name evidence="2" type="ORF">JCM19294_2302</name>
</gene>
<dbReference type="PANTHER" id="PTHR47396:SF1">
    <property type="entry name" value="ATP-DEPENDENT HELICASE IRC3-RELATED"/>
    <property type="match status" value="1"/>
</dbReference>
<dbReference type="REBASE" id="98129">
    <property type="entry name" value="Nul19294ORF2298P"/>
</dbReference>
<organism evidence="2 3">
    <name type="scientific">Nonlabens tegetincola</name>
    <dbReference type="NCBI Taxonomy" id="323273"/>
    <lineage>
        <taxon>Bacteria</taxon>
        <taxon>Pseudomonadati</taxon>
        <taxon>Bacteroidota</taxon>
        <taxon>Flavobacteriia</taxon>
        <taxon>Flavobacteriales</taxon>
        <taxon>Flavobacteriaceae</taxon>
        <taxon>Nonlabens</taxon>
    </lineage>
</organism>
<protein>
    <submittedName>
        <fullName evidence="2">Type I restriction-modification system</fullName>
        <ecNumber evidence="2">3.1.21.3</ecNumber>
    </submittedName>
</protein>
<sequence length="321" mass="37350">MGRATRKCDEINKEIFRVYDAVRLYEALEDYIQIRPVSDPRISFQQLAQEMEHIDNDDRAHRQMQKIIAKFQVKKRQIDKVGRNEELEYNAKGKTAEQLLTLFKNAQGSEVSSIIKEYGSLWKFLDQKFTRPGLQLVAEQEDEFIAMEQRFGEDQKPGDYIESFNHYIATNRNKILAIKTILTSPSQLNRSSLKELKLMLDQNGFNERYLNAAWRQSKNEDIAADIVSYIRTAALGEALISHEDRIKSAFAKVKQTNNFNALQLKWLKRFEAQMLAETVLTKEDLDKEPFKSDGGFKRINKQFQDEVEQVIDAVNNHLYTA</sequence>
<accession>A0A090PXQ2</accession>
<dbReference type="AlphaFoldDB" id="A0A090PXQ2"/>
<feature type="domain" description="EcoEI R protein C-terminal" evidence="1">
    <location>
        <begin position="159"/>
        <end position="319"/>
    </location>
</feature>
<dbReference type="Pfam" id="PF08463">
    <property type="entry name" value="EcoEI_R_C"/>
    <property type="match status" value="1"/>
</dbReference>
<dbReference type="GO" id="GO:0006304">
    <property type="term" value="P:DNA modification"/>
    <property type="evidence" value="ECO:0007669"/>
    <property type="project" value="InterPro"/>
</dbReference>
<evidence type="ECO:0000259" key="1">
    <source>
        <dbReference type="Pfam" id="PF08463"/>
    </source>
</evidence>
<dbReference type="InterPro" id="IPR013670">
    <property type="entry name" value="EcoEI_R_C_dom"/>
</dbReference>
<comment type="caution">
    <text evidence="2">The sequence shown here is derived from an EMBL/GenBank/DDBJ whole genome shotgun (WGS) entry which is preliminary data.</text>
</comment>
<dbReference type="PANTHER" id="PTHR47396">
    <property type="entry name" value="TYPE I RESTRICTION ENZYME ECOKI R PROTEIN"/>
    <property type="match status" value="1"/>
</dbReference>
<dbReference type="GO" id="GO:0009035">
    <property type="term" value="F:type I site-specific deoxyribonuclease activity"/>
    <property type="evidence" value="ECO:0007669"/>
    <property type="project" value="UniProtKB-EC"/>
</dbReference>
<dbReference type="InterPro" id="IPR050742">
    <property type="entry name" value="Helicase_Restrict-Modif_Enz"/>
</dbReference>
<dbReference type="GO" id="GO:0003677">
    <property type="term" value="F:DNA binding"/>
    <property type="evidence" value="ECO:0007669"/>
    <property type="project" value="InterPro"/>
</dbReference>
<dbReference type="Proteomes" id="UP000029221">
    <property type="component" value="Unassembled WGS sequence"/>
</dbReference>
<keyword evidence="2" id="KW-0378">Hydrolase</keyword>
<dbReference type="EMBL" id="BBML01000001">
    <property type="protein sequence ID" value="GAK95520.1"/>
    <property type="molecule type" value="Genomic_DNA"/>
</dbReference>
<dbReference type="eggNOG" id="COG4096">
    <property type="taxonomic scope" value="Bacteria"/>
</dbReference>
<dbReference type="GO" id="GO:0005829">
    <property type="term" value="C:cytosol"/>
    <property type="evidence" value="ECO:0007669"/>
    <property type="project" value="TreeGrafter"/>
</dbReference>
<keyword evidence="3" id="KW-1185">Reference proteome</keyword>
<dbReference type="EC" id="3.1.21.3" evidence="2"/>
<proteinExistence type="predicted"/>
<evidence type="ECO:0000313" key="2">
    <source>
        <dbReference type="EMBL" id="GAK95520.1"/>
    </source>
</evidence>
<name>A0A090PXQ2_9FLAO</name>
<reference evidence="2" key="1">
    <citation type="journal article" date="2014" name="Genome Announc.">
        <title>Draft Genome Sequences of Marine Flavobacterium Nonlabens Strains NR17, NR24, NR27, NR32, NR33, and Ara13.</title>
        <authorList>
            <person name="Nakanishi M."/>
            <person name="Meirelles P."/>
            <person name="Suzuki R."/>
            <person name="Takatani N."/>
            <person name="Mino S."/>
            <person name="Suda W."/>
            <person name="Oshima K."/>
            <person name="Hattori M."/>
            <person name="Ohkuma M."/>
            <person name="Hosokawa M."/>
            <person name="Miyashita K."/>
            <person name="Thompson F.L."/>
            <person name="Niwa A."/>
            <person name="Sawabe T."/>
            <person name="Sawabe T."/>
        </authorList>
    </citation>
    <scope>NUCLEOTIDE SEQUENCE [LARGE SCALE GENOMIC DNA]</scope>
    <source>
        <strain evidence="2">JCM 19294</strain>
    </source>
</reference>
<evidence type="ECO:0000313" key="3">
    <source>
        <dbReference type="Proteomes" id="UP000029221"/>
    </source>
</evidence>